<dbReference type="InterPro" id="IPR034786">
    <property type="entry name" value="MAR"/>
</dbReference>
<dbReference type="GO" id="GO:0046872">
    <property type="term" value="F:metal ion binding"/>
    <property type="evidence" value="ECO:0007669"/>
    <property type="project" value="InterPro"/>
</dbReference>
<dbReference type="Pfam" id="PF00465">
    <property type="entry name" value="Fe-ADH"/>
    <property type="match status" value="1"/>
</dbReference>
<dbReference type="Gene3D" id="3.40.50.1970">
    <property type="match status" value="1"/>
</dbReference>
<feature type="domain" description="Fe-containing alcohol dehydrogenase-like C-terminal" evidence="5">
    <location>
        <begin position="167"/>
        <end position="328"/>
    </location>
</feature>
<feature type="domain" description="Alcohol dehydrogenase iron-type/glycerol dehydrogenase GldA" evidence="4">
    <location>
        <begin position="11"/>
        <end position="153"/>
    </location>
</feature>
<evidence type="ECO:0000259" key="5">
    <source>
        <dbReference type="Pfam" id="PF25137"/>
    </source>
</evidence>
<evidence type="ECO:0000256" key="1">
    <source>
        <dbReference type="ARBA" id="ARBA00007358"/>
    </source>
</evidence>
<dbReference type="PANTHER" id="PTHR11496">
    <property type="entry name" value="ALCOHOL DEHYDROGENASE"/>
    <property type="match status" value="1"/>
</dbReference>
<dbReference type="Proteomes" id="UP001139516">
    <property type="component" value="Unassembled WGS sequence"/>
</dbReference>
<dbReference type="Pfam" id="PF25137">
    <property type="entry name" value="ADH_Fe_C"/>
    <property type="match status" value="1"/>
</dbReference>
<evidence type="ECO:0000256" key="3">
    <source>
        <dbReference type="ARBA" id="ARBA00023027"/>
    </source>
</evidence>
<dbReference type="EMBL" id="JALPRX010000103">
    <property type="protein sequence ID" value="MCK8787012.1"/>
    <property type="molecule type" value="Genomic_DNA"/>
</dbReference>
<dbReference type="AlphaFoldDB" id="A0A9X1YC33"/>
<dbReference type="InterPro" id="IPR056798">
    <property type="entry name" value="ADH_Fe_C"/>
</dbReference>
<keyword evidence="2" id="KW-0560">Oxidoreductase</keyword>
<evidence type="ECO:0000259" key="4">
    <source>
        <dbReference type="Pfam" id="PF00465"/>
    </source>
</evidence>
<accession>A0A9X1YC33</accession>
<evidence type="ECO:0000313" key="7">
    <source>
        <dbReference type="Proteomes" id="UP001139516"/>
    </source>
</evidence>
<dbReference type="InterPro" id="IPR001670">
    <property type="entry name" value="ADH_Fe/GldA"/>
</dbReference>
<dbReference type="SUPFAM" id="SSF56796">
    <property type="entry name" value="Dehydroquinate synthase-like"/>
    <property type="match status" value="1"/>
</dbReference>
<sequence>MIQPFVYTAQPARVIFGDGTLARVPEEIARLGLRRVLTVSTPPQAGKAAALAARFPDRSAGVLAEAVMHTPVAVTEAAMRVVAERGADGLLALGGGSAIGLSKAIALRTGLPQIAVPTTYAGSEMTPVVGETRDGAKTTRSDPRILPTVVIYDVDLTMSLPPALSGTSGINAIAHAVEALYARDGNPVIALLALEAIGALHRALPRIVADPADRAARTEALYGAWLCGLCLGSVGMALHHKLCHTLGGRFGLPHAETHTAVLPHALAYNAPAIPDVMARLNAALGTGDAPLALYELAGRVGAERSLRALGMPGEEGEEEAGEATGDVIGGTVAAVLANPYWNPRPLEAPALRDLLSRAYRGLPPASS</sequence>
<dbReference type="GO" id="GO:0004022">
    <property type="term" value="F:alcohol dehydrogenase (NAD+) activity"/>
    <property type="evidence" value="ECO:0007669"/>
    <property type="project" value="TreeGrafter"/>
</dbReference>
<name>A0A9X1YC33_9PROT</name>
<dbReference type="InterPro" id="IPR039697">
    <property type="entry name" value="Alcohol_dehydrogenase_Fe"/>
</dbReference>
<keyword evidence="7" id="KW-1185">Reference proteome</keyword>
<dbReference type="GO" id="GO:0018506">
    <property type="term" value="F:maleylacetate reductase activity"/>
    <property type="evidence" value="ECO:0007669"/>
    <property type="project" value="InterPro"/>
</dbReference>
<dbReference type="Gene3D" id="1.20.1090.10">
    <property type="entry name" value="Dehydroquinate synthase-like - alpha domain"/>
    <property type="match status" value="1"/>
</dbReference>
<comment type="similarity">
    <text evidence="1">Belongs to the iron-containing alcohol dehydrogenase family.</text>
</comment>
<evidence type="ECO:0000313" key="6">
    <source>
        <dbReference type="EMBL" id="MCK8787012.1"/>
    </source>
</evidence>
<protein>
    <submittedName>
        <fullName evidence="6">Maleylacetate reductase</fullName>
    </submittedName>
</protein>
<gene>
    <name evidence="6" type="ORF">M0638_21800</name>
</gene>
<dbReference type="CDD" id="cd08177">
    <property type="entry name" value="MAR"/>
    <property type="match status" value="1"/>
</dbReference>
<dbReference type="PANTHER" id="PTHR11496:SF102">
    <property type="entry name" value="ALCOHOL DEHYDROGENASE 4"/>
    <property type="match status" value="1"/>
</dbReference>
<organism evidence="6 7">
    <name type="scientific">Roseomonas acroporae</name>
    <dbReference type="NCBI Taxonomy" id="2937791"/>
    <lineage>
        <taxon>Bacteria</taxon>
        <taxon>Pseudomonadati</taxon>
        <taxon>Pseudomonadota</taxon>
        <taxon>Alphaproteobacteria</taxon>
        <taxon>Acetobacterales</taxon>
        <taxon>Roseomonadaceae</taxon>
        <taxon>Roseomonas</taxon>
    </lineage>
</organism>
<dbReference type="RefSeq" id="WP_248669068.1">
    <property type="nucleotide sequence ID" value="NZ_JALPRX010000103.1"/>
</dbReference>
<evidence type="ECO:0000256" key="2">
    <source>
        <dbReference type="ARBA" id="ARBA00023002"/>
    </source>
</evidence>
<proteinExistence type="inferred from homology"/>
<comment type="caution">
    <text evidence="6">The sequence shown here is derived from an EMBL/GenBank/DDBJ whole genome shotgun (WGS) entry which is preliminary data.</text>
</comment>
<keyword evidence="3" id="KW-0520">NAD</keyword>
<reference evidence="6" key="1">
    <citation type="submission" date="2022-04" db="EMBL/GenBank/DDBJ databases">
        <title>Roseomonas acroporae sp. nov., isolated from coral Acropora digitifera.</title>
        <authorList>
            <person name="Sun H."/>
        </authorList>
    </citation>
    <scope>NUCLEOTIDE SEQUENCE</scope>
    <source>
        <strain evidence="6">NAR14</strain>
    </source>
</reference>